<accession>A0ACC3Z1C5</accession>
<comment type="caution">
    <text evidence="1">The sequence shown here is derived from an EMBL/GenBank/DDBJ whole genome shotgun (WGS) entry which is preliminary data.</text>
</comment>
<name>A0ACC3Z1C5_COLTU</name>
<evidence type="ECO:0000313" key="2">
    <source>
        <dbReference type="Proteomes" id="UP000805649"/>
    </source>
</evidence>
<gene>
    <name evidence="1" type="ORF">CTRU02_207633</name>
</gene>
<reference evidence="1 2" key="1">
    <citation type="journal article" date="2020" name="Phytopathology">
        <title>Genome Sequence Resources of Colletotrichum truncatum, C. plurivorum, C. musicola, and C. sojae: Four Species Pathogenic to Soybean (Glycine max).</title>
        <authorList>
            <person name="Rogerio F."/>
            <person name="Boufleur T.R."/>
            <person name="Ciampi-Guillardi M."/>
            <person name="Sukno S.A."/>
            <person name="Thon M.R."/>
            <person name="Massola Junior N.S."/>
            <person name="Baroncelli R."/>
        </authorList>
    </citation>
    <scope>NUCLEOTIDE SEQUENCE [LARGE SCALE GENOMIC DNA]</scope>
    <source>
        <strain evidence="1 2">CMES1059</strain>
    </source>
</reference>
<protein>
    <submittedName>
        <fullName evidence="1">Histone-lysine n-methyltransferase</fullName>
    </submittedName>
</protein>
<organism evidence="1 2">
    <name type="scientific">Colletotrichum truncatum</name>
    <name type="common">Anthracnose fungus</name>
    <name type="synonym">Colletotrichum capsici</name>
    <dbReference type="NCBI Taxonomy" id="5467"/>
    <lineage>
        <taxon>Eukaryota</taxon>
        <taxon>Fungi</taxon>
        <taxon>Dikarya</taxon>
        <taxon>Ascomycota</taxon>
        <taxon>Pezizomycotina</taxon>
        <taxon>Sordariomycetes</taxon>
        <taxon>Hypocreomycetidae</taxon>
        <taxon>Glomerellales</taxon>
        <taxon>Glomerellaceae</taxon>
        <taxon>Colletotrichum</taxon>
        <taxon>Colletotrichum truncatum species complex</taxon>
    </lineage>
</organism>
<proteinExistence type="predicted"/>
<keyword evidence="2" id="KW-1185">Reference proteome</keyword>
<evidence type="ECO:0000313" key="1">
    <source>
        <dbReference type="EMBL" id="KAL0937902.1"/>
    </source>
</evidence>
<sequence length="828" mass="90231">MSLLLSESGLSAAATDCSSNIASSTSTPPTSVSDIASQASDGPKLDDVSVLLETETHIEAQIEAQIEFPAEATTTTPADPTPETPSGPPSSAPRPRRSCSGNQTYNLSELSGTANRGKRRAKGDDVASRRRTISGDTLVNGESNADAVVRVAGNLVRDGIDALDLQWSVGEIKAPRAKKAKTETPRLTRHTARLTNTPVETLANKVSNLGKRSRKTFEKNMSKMSRELRRLQDTNEFAGIEEKPVIRTVWSNGKLVIVDENGIPIPPKKKAKPEEPKKEQVAAEKPAEVEAQPKKTKRTKKYLTRGLYAGQETPADLTKGLSTAEQKKLSQTPELQGYGRPNKALPLPMFSGLRLLLSGRDFKLPFDVCNPLPPGQPKPDEFRKMTKNRFIGDSIIYWKKTPHFVDQSKCVCKPEDGCGEDCQNRIMLYECDEKNCNVGRENCTNRSFADLQERKAGGGKYRVGVEVIKTADRGYGIRANRCFEANQIIMEYTGEIITDEECTHRMETKYKDNKDQCYYLMSFDQNMIIDATTGSIARFVNHSCAPNCRMIKWIVSGQPRMALFAGDKPIMTGEELTYDYNFSPFSDENVQKCLCGAPNCRGILGPKPQEVKQPKPPKSTIKAVVKSAVKASKRKLETLVGDDENGSSPAKKRKIKAAKGTRHSLSAAASLKTVSKAAVKGAATVKRRVSAMAILSGNTKTTPSKALTKATPAKTSTKKSAPKKYTAPSPARKATAVRKSGTGKVLKTYGKGSPKKVSSRAPSMTIVAATTDDDVTPVKKTTSKIATKLHRSLSKASRNALEELSRESTIRLVSPELVSPQATITARH</sequence>
<dbReference type="Proteomes" id="UP000805649">
    <property type="component" value="Unassembled WGS sequence"/>
</dbReference>
<dbReference type="EMBL" id="VUJX02000004">
    <property type="protein sequence ID" value="KAL0937902.1"/>
    <property type="molecule type" value="Genomic_DNA"/>
</dbReference>